<evidence type="ECO:0000313" key="1">
    <source>
        <dbReference type="EMBL" id="KAF7674356.1"/>
    </source>
</evidence>
<accession>A0ABQ7HVA0</accession>
<gene>
    <name evidence="1" type="ORF">TCON_2735</name>
</gene>
<protein>
    <submittedName>
        <fullName evidence="1">Uncharacterized protein</fullName>
    </submittedName>
</protein>
<sequence length="117" mass="13810">MHNEVLRCIDLLLANKYGFKKLKKLRSYSVQEIMENERDEIRVDTRIQTDILIKNNRPDIFMNDKKENEITSVEVGMTSQDNLQIVKTEKKRKYDFLANELGLLCKAKTNIIPYIMT</sequence>
<evidence type="ECO:0000313" key="2">
    <source>
        <dbReference type="Proteomes" id="UP001516464"/>
    </source>
</evidence>
<reference evidence="1 2" key="1">
    <citation type="submission" date="2019-01" db="EMBL/GenBank/DDBJ databases">
        <title>Genomes sequencing and comparative genomics of infectious freshwater microsporidia, Cucumispora dikerogammari and Thelohania contejeani.</title>
        <authorList>
            <person name="Cormier A."/>
            <person name="Giraud I."/>
            <person name="Wattier R."/>
            <person name="Teixeira M."/>
            <person name="Grandjean F."/>
            <person name="Rigaud T."/>
            <person name="Cordaux R."/>
        </authorList>
    </citation>
    <scope>NUCLEOTIDE SEQUENCE [LARGE SCALE GENOMIC DNA]</scope>
    <source>
        <strain evidence="1">T1</strain>
        <tissue evidence="1">Spores</tissue>
    </source>
</reference>
<dbReference type="Proteomes" id="UP001516464">
    <property type="component" value="Unassembled WGS sequence"/>
</dbReference>
<keyword evidence="2" id="KW-1185">Reference proteome</keyword>
<organism evidence="1 2">
    <name type="scientific">Astathelohania contejeani</name>
    <dbReference type="NCBI Taxonomy" id="164912"/>
    <lineage>
        <taxon>Eukaryota</taxon>
        <taxon>Fungi</taxon>
        <taxon>Fungi incertae sedis</taxon>
        <taxon>Microsporidia</taxon>
        <taxon>Astathelohaniidae</taxon>
        <taxon>Astathelohania</taxon>
    </lineage>
</organism>
<name>A0ABQ7HVA0_9MICR</name>
<proteinExistence type="predicted"/>
<comment type="caution">
    <text evidence="1">The sequence shown here is derived from an EMBL/GenBank/DDBJ whole genome shotgun (WGS) entry which is preliminary data.</text>
</comment>
<dbReference type="EMBL" id="SBIQ01000611">
    <property type="protein sequence ID" value="KAF7674356.1"/>
    <property type="molecule type" value="Genomic_DNA"/>
</dbReference>